<dbReference type="InterPro" id="IPR013826">
    <property type="entry name" value="Topo_IA_cen_sub3"/>
</dbReference>
<evidence type="ECO:0000256" key="8">
    <source>
        <dbReference type="ARBA" id="ARBA00023235"/>
    </source>
</evidence>
<dbReference type="PROSITE" id="PS52039">
    <property type="entry name" value="TOPO_IA_2"/>
    <property type="match status" value="1"/>
</dbReference>
<feature type="domain" description="Topo IA-type catalytic" evidence="14">
    <location>
        <begin position="164"/>
        <end position="614"/>
    </location>
</feature>
<dbReference type="InterPro" id="IPR023405">
    <property type="entry name" value="Topo_IA_core_domain"/>
</dbReference>
<dbReference type="Proteomes" id="UP000225135">
    <property type="component" value="Unassembled WGS sequence"/>
</dbReference>
<dbReference type="InterPro" id="IPR000380">
    <property type="entry name" value="Topo_IA"/>
</dbReference>
<reference evidence="15 16" key="1">
    <citation type="submission" date="2017-09" db="EMBL/GenBank/DDBJ databases">
        <title>Large-scale bioinformatics analysis of Bacillus genomes uncovers conserved roles of natural products in bacterial physiology.</title>
        <authorList>
            <consortium name="Agbiome Team Llc"/>
            <person name="Bleich R.M."/>
            <person name="Grubbs K.J."/>
            <person name="Santa Maria K.C."/>
            <person name="Allen S.E."/>
            <person name="Farag S."/>
            <person name="Shank E.A."/>
            <person name="Bowers A."/>
        </authorList>
    </citation>
    <scope>NUCLEOTIDE SEQUENCE [LARGE SCALE GENOMIC DNA]</scope>
    <source>
        <strain evidence="15 16">AFS029792</strain>
    </source>
</reference>
<evidence type="ECO:0000259" key="13">
    <source>
        <dbReference type="PROSITE" id="PS50880"/>
    </source>
</evidence>
<keyword evidence="4" id="KW-0479">Metal-binding</keyword>
<dbReference type="InterPro" id="IPR034144">
    <property type="entry name" value="TOPRIM_TopoIII"/>
</dbReference>
<dbReference type="CDD" id="cd00186">
    <property type="entry name" value="TOP1Ac"/>
    <property type="match status" value="1"/>
</dbReference>
<feature type="domain" description="Toprim" evidence="13">
    <location>
        <begin position="8"/>
        <end position="148"/>
    </location>
</feature>
<dbReference type="PROSITE" id="PS50880">
    <property type="entry name" value="TOPRIM"/>
    <property type="match status" value="1"/>
</dbReference>
<dbReference type="InterPro" id="IPR013497">
    <property type="entry name" value="Topo_IA_cen"/>
</dbReference>
<accession>A0A9X7E7K8</accession>
<evidence type="ECO:0000256" key="4">
    <source>
        <dbReference type="ARBA" id="ARBA00022723"/>
    </source>
</evidence>
<name>A0A9X7E7K8_BACCE</name>
<keyword evidence="7" id="KW-0238">DNA-binding</keyword>
<dbReference type="InterPro" id="IPR003602">
    <property type="entry name" value="Topo_IA_DNA-bd_dom"/>
</dbReference>
<dbReference type="Pfam" id="PF13342">
    <property type="entry name" value="Toprim_Crpt"/>
    <property type="match status" value="1"/>
</dbReference>
<dbReference type="NCBIfam" id="NF005829">
    <property type="entry name" value="PRK07726.1"/>
    <property type="match status" value="1"/>
</dbReference>
<dbReference type="SMART" id="SM00493">
    <property type="entry name" value="TOPRIM"/>
    <property type="match status" value="1"/>
</dbReference>
<organism evidence="15 16">
    <name type="scientific">Bacillus cereus</name>
    <dbReference type="NCBI Taxonomy" id="1396"/>
    <lineage>
        <taxon>Bacteria</taxon>
        <taxon>Bacillati</taxon>
        <taxon>Bacillota</taxon>
        <taxon>Bacilli</taxon>
        <taxon>Bacillales</taxon>
        <taxon>Bacillaceae</taxon>
        <taxon>Bacillus</taxon>
        <taxon>Bacillus cereus group</taxon>
    </lineage>
</organism>
<dbReference type="SMART" id="SM00437">
    <property type="entry name" value="TOP1Ac"/>
    <property type="match status" value="1"/>
</dbReference>
<evidence type="ECO:0000256" key="10">
    <source>
        <dbReference type="ARBA" id="ARBA00031985"/>
    </source>
</evidence>
<dbReference type="PRINTS" id="PR00417">
    <property type="entry name" value="PRTPISMRASEI"/>
</dbReference>
<evidence type="ECO:0000313" key="15">
    <source>
        <dbReference type="EMBL" id="PHG82440.1"/>
    </source>
</evidence>
<dbReference type="InterPro" id="IPR025589">
    <property type="entry name" value="Toprim_C_rpt"/>
</dbReference>
<keyword evidence="6" id="KW-0799">Topoisomerase</keyword>
<dbReference type="CDD" id="cd03362">
    <property type="entry name" value="TOPRIM_TopoIA_TopoIII"/>
    <property type="match status" value="1"/>
</dbReference>
<evidence type="ECO:0000256" key="3">
    <source>
        <dbReference type="ARBA" id="ARBA00012891"/>
    </source>
</evidence>
<evidence type="ECO:0000259" key="14">
    <source>
        <dbReference type="PROSITE" id="PS52039"/>
    </source>
</evidence>
<evidence type="ECO:0000256" key="2">
    <source>
        <dbReference type="ARBA" id="ARBA00009446"/>
    </source>
</evidence>
<evidence type="ECO:0000256" key="7">
    <source>
        <dbReference type="ARBA" id="ARBA00023125"/>
    </source>
</evidence>
<evidence type="ECO:0000256" key="5">
    <source>
        <dbReference type="ARBA" id="ARBA00022842"/>
    </source>
</evidence>
<dbReference type="EC" id="5.6.2.1" evidence="3"/>
<dbReference type="InterPro" id="IPR003601">
    <property type="entry name" value="Topo_IA_2"/>
</dbReference>
<dbReference type="GO" id="GO:0006281">
    <property type="term" value="P:DNA repair"/>
    <property type="evidence" value="ECO:0007669"/>
    <property type="project" value="TreeGrafter"/>
</dbReference>
<dbReference type="InterPro" id="IPR005738">
    <property type="entry name" value="TopoIII"/>
</dbReference>
<evidence type="ECO:0000256" key="6">
    <source>
        <dbReference type="ARBA" id="ARBA00023029"/>
    </source>
</evidence>
<dbReference type="Gene3D" id="1.10.290.10">
    <property type="entry name" value="Topoisomerase I, domain 4"/>
    <property type="match status" value="1"/>
</dbReference>
<dbReference type="GO" id="GO:0003917">
    <property type="term" value="F:DNA topoisomerase type I (single strand cut, ATP-independent) activity"/>
    <property type="evidence" value="ECO:0007669"/>
    <property type="project" value="UniProtKB-EC"/>
</dbReference>
<dbReference type="Gene3D" id="2.70.20.10">
    <property type="entry name" value="Topoisomerase I, domain 3"/>
    <property type="match status" value="1"/>
</dbReference>
<dbReference type="PANTHER" id="PTHR11390:SF21">
    <property type="entry name" value="DNA TOPOISOMERASE 3-ALPHA"/>
    <property type="match status" value="1"/>
</dbReference>
<dbReference type="PANTHER" id="PTHR11390">
    <property type="entry name" value="PROKARYOTIC DNA TOPOISOMERASE"/>
    <property type="match status" value="1"/>
</dbReference>
<dbReference type="InterPro" id="IPR006171">
    <property type="entry name" value="TOPRIM_dom"/>
</dbReference>
<proteinExistence type="inferred from homology"/>
<evidence type="ECO:0000256" key="11">
    <source>
        <dbReference type="ARBA" id="ARBA00032235"/>
    </source>
</evidence>
<protein>
    <recommendedName>
        <fullName evidence="3">DNA topoisomerase</fullName>
        <ecNumber evidence="3">5.6.2.1</ecNumber>
    </recommendedName>
    <alternativeName>
        <fullName evidence="12">Omega-protein</fullName>
    </alternativeName>
    <alternativeName>
        <fullName evidence="11">Relaxing enzyme</fullName>
    </alternativeName>
    <alternativeName>
        <fullName evidence="9">Swivelase</fullName>
    </alternativeName>
    <alternativeName>
        <fullName evidence="10">Untwisting enzyme</fullName>
    </alternativeName>
</protein>
<comment type="similarity">
    <text evidence="2">Belongs to the type IA topoisomerase family.</text>
</comment>
<comment type="catalytic activity">
    <reaction evidence="1">
        <text>ATP-independent breakage of single-stranded DNA, followed by passage and rejoining.</text>
        <dbReference type="EC" id="5.6.2.1"/>
    </reaction>
</comment>
<gene>
    <name evidence="15" type="ORF">COI69_12040</name>
</gene>
<dbReference type="Gene3D" id="3.40.50.140">
    <property type="match status" value="1"/>
</dbReference>
<evidence type="ECO:0000313" key="16">
    <source>
        <dbReference type="Proteomes" id="UP000225135"/>
    </source>
</evidence>
<dbReference type="Gene3D" id="1.10.460.10">
    <property type="entry name" value="Topoisomerase I, domain 2"/>
    <property type="match status" value="1"/>
</dbReference>
<dbReference type="InterPro" id="IPR013825">
    <property type="entry name" value="Topo_IA_cen_sub2"/>
</dbReference>
<dbReference type="GO" id="GO:0046872">
    <property type="term" value="F:metal ion binding"/>
    <property type="evidence" value="ECO:0007669"/>
    <property type="project" value="UniProtKB-KW"/>
</dbReference>
<dbReference type="EMBL" id="NUUR01000031">
    <property type="protein sequence ID" value="PHG82440.1"/>
    <property type="molecule type" value="Genomic_DNA"/>
</dbReference>
<keyword evidence="5" id="KW-0460">Magnesium</keyword>
<dbReference type="Pfam" id="PF01131">
    <property type="entry name" value="Topoisom_bac"/>
    <property type="match status" value="1"/>
</dbReference>
<comment type="caution">
    <text evidence="15">The sequence shown here is derived from an EMBL/GenBank/DDBJ whole genome shotgun (WGS) entry which is preliminary data.</text>
</comment>
<dbReference type="InterPro" id="IPR023406">
    <property type="entry name" value="Topo_IA_AS"/>
</dbReference>
<dbReference type="InterPro" id="IPR013824">
    <property type="entry name" value="Topo_IA_cen_sub1"/>
</dbReference>
<dbReference type="GO" id="GO:0006310">
    <property type="term" value="P:DNA recombination"/>
    <property type="evidence" value="ECO:0007669"/>
    <property type="project" value="TreeGrafter"/>
</dbReference>
<dbReference type="AlphaFoldDB" id="A0A9X7E7K8"/>
<evidence type="ECO:0000256" key="12">
    <source>
        <dbReference type="ARBA" id="ARBA00032877"/>
    </source>
</evidence>
<dbReference type="SUPFAM" id="SSF56712">
    <property type="entry name" value="Prokaryotic type I DNA topoisomerase"/>
    <property type="match status" value="1"/>
</dbReference>
<sequence>MRGSKNMSVLILAEKPPQAKAYSEAFPNVQKKDGYFYVPPCSLLPTGGNITWAIGHLVELNAPGDYKKEWEDWDITKLPILPEKYVYKVKQNRRKQFNIVKKLMKEAEIIHISTDIDREGELIARLIIQQAGCINKKIKRLWINSLEVDEIQKGFQNLKPGAEKEDLYHEAQARQISDWIIGMNASRLYTLLLRQRGVQGSFSLGRVQTPVLCLINKRQQEIQNFKPMPFFELEAQFTSPNGVYMGRYKERFATKGELMSLLQQHSVSEKNSQQGMITSVEVKPKQKEAPKLFSLSSIQTLANKKYKYSPADVLKGIQELYEAKLVTYPRTDCNYITEAEFEYLKNNLNGYQSILGVNFQPHSLTANKRYVDNKKVQEHYAIVLTKNVPSKETIAKLTDKQRNLYIEVLKSVLSMFHSPYMYEETVLTSDLNGLLFTTKGKAKKSLGWKELYVTDKIEEEEEEEEEEDQEKVSILPVVKQGEFVQGLVKSKEGVTNPPKPYTEGQLITMMKTCGSSVEDEESKDILKEVEGLGTEATRAGIIETLKNQGYIEVKRNKVNVTPKGEILCQSVQGTLLAKPEMTAKWEGYLRKIGKKQGSKDVFVSQTSKFAKDLIEGATKSIAGLKVENKIQEMKSKDTVGKCPKCGKDVVNRKTFYGCSGYKDGCKFSIPGEYLTKKISEPNAKKLLEGKKTGLIKKMKGKSGIEFDGYLKLTASGRLDLEFAAKK</sequence>
<dbReference type="GO" id="GO:0006265">
    <property type="term" value="P:DNA topological change"/>
    <property type="evidence" value="ECO:0007669"/>
    <property type="project" value="InterPro"/>
</dbReference>
<dbReference type="NCBIfam" id="TIGR01056">
    <property type="entry name" value="topB"/>
    <property type="match status" value="1"/>
</dbReference>
<keyword evidence="8" id="KW-0413">Isomerase</keyword>
<dbReference type="GO" id="GO:0003677">
    <property type="term" value="F:DNA binding"/>
    <property type="evidence" value="ECO:0007669"/>
    <property type="project" value="UniProtKB-KW"/>
</dbReference>
<dbReference type="Pfam" id="PF01751">
    <property type="entry name" value="Toprim"/>
    <property type="match status" value="1"/>
</dbReference>
<evidence type="ECO:0000256" key="1">
    <source>
        <dbReference type="ARBA" id="ARBA00000213"/>
    </source>
</evidence>
<evidence type="ECO:0000256" key="9">
    <source>
        <dbReference type="ARBA" id="ARBA00030003"/>
    </source>
</evidence>
<dbReference type="SMART" id="SM00436">
    <property type="entry name" value="TOP1Bc"/>
    <property type="match status" value="1"/>
</dbReference>
<dbReference type="GO" id="GO:0043597">
    <property type="term" value="C:cytoplasmic replication fork"/>
    <property type="evidence" value="ECO:0007669"/>
    <property type="project" value="TreeGrafter"/>
</dbReference>
<dbReference type="PROSITE" id="PS00396">
    <property type="entry name" value="TOPO_IA_1"/>
    <property type="match status" value="1"/>
</dbReference>